<feature type="transmembrane region" description="Helical" evidence="2">
    <location>
        <begin position="75"/>
        <end position="92"/>
    </location>
</feature>
<feature type="transmembrane region" description="Helical" evidence="2">
    <location>
        <begin position="207"/>
        <end position="226"/>
    </location>
</feature>
<feature type="transmembrane region" description="Helical" evidence="2">
    <location>
        <begin position="104"/>
        <end position="122"/>
    </location>
</feature>
<evidence type="ECO:0000313" key="4">
    <source>
        <dbReference type="Proteomes" id="UP001183410"/>
    </source>
</evidence>
<feature type="transmembrane region" description="Helical" evidence="2">
    <location>
        <begin position="134"/>
        <end position="154"/>
    </location>
</feature>
<comment type="caution">
    <text evidence="3">The sequence shown here is derived from an EMBL/GenBank/DDBJ whole genome shotgun (WGS) entry which is preliminary data.</text>
</comment>
<feature type="compositionally biased region" description="Low complexity" evidence="1">
    <location>
        <begin position="338"/>
        <end position="372"/>
    </location>
</feature>
<dbReference type="Proteomes" id="UP001183410">
    <property type="component" value="Unassembled WGS sequence"/>
</dbReference>
<reference evidence="4" key="1">
    <citation type="submission" date="2023-07" db="EMBL/GenBank/DDBJ databases">
        <title>30 novel species of actinomycetes from the DSMZ collection.</title>
        <authorList>
            <person name="Nouioui I."/>
        </authorList>
    </citation>
    <scope>NUCLEOTIDE SEQUENCE [LARGE SCALE GENOMIC DNA]</scope>
    <source>
        <strain evidence="4">DSM 44915</strain>
    </source>
</reference>
<organism evidence="3 4">
    <name type="scientific">Streptomyces chisholmiae</name>
    <dbReference type="NCBI Taxonomy" id="3075540"/>
    <lineage>
        <taxon>Bacteria</taxon>
        <taxon>Bacillati</taxon>
        <taxon>Actinomycetota</taxon>
        <taxon>Actinomycetes</taxon>
        <taxon>Kitasatosporales</taxon>
        <taxon>Streptomycetaceae</taxon>
        <taxon>Streptomyces</taxon>
    </lineage>
</organism>
<name>A0ABU2JMK3_9ACTN</name>
<evidence type="ECO:0000313" key="3">
    <source>
        <dbReference type="EMBL" id="MDT0265478.1"/>
    </source>
</evidence>
<feature type="transmembrane region" description="Helical" evidence="2">
    <location>
        <begin position="309"/>
        <end position="331"/>
    </location>
</feature>
<keyword evidence="2" id="KW-0812">Transmembrane</keyword>
<dbReference type="RefSeq" id="WP_311664834.1">
    <property type="nucleotide sequence ID" value="NZ_JAVREO010000002.1"/>
</dbReference>
<keyword evidence="2" id="KW-1133">Transmembrane helix</keyword>
<sequence length="383" mass="38875">MRALLVAHRQLCVRAVDPLELAAGLEAGGVDERTVARCRHRDVFSLAEELHARTPRPAVEPAGAAAPPARGLARLALPLLPGVVCAGGLWLVAGLPPQAAPGRAALALVTGVVTLLAVLLVLARQAPPGPAGLLALPPVGYALVGDGVLGELLVGSQRETGSAAGAALLLAFSVAPIAWCRDGFAGRARRLLGRRRLREFTRGARMLLLRTGLLLALGLAGVLAASRLVPVDWAPLGWPGALATTALAALLGLAALLCRHGHRGLAARGLALTGGLELVALALASAAWLPGLGGVARPVGWLTEAHGPAAVPLVAAAVGGCWLLAGVAVVLPRATAHRAGPAPRGRPAGPRGPVLRSFPSPFSAPATPGAPAEPFTREEHHKR</sequence>
<feature type="transmembrane region" description="Helical" evidence="2">
    <location>
        <begin position="166"/>
        <end position="186"/>
    </location>
</feature>
<evidence type="ECO:0000256" key="1">
    <source>
        <dbReference type="SAM" id="MobiDB-lite"/>
    </source>
</evidence>
<feature type="region of interest" description="Disordered" evidence="1">
    <location>
        <begin position="338"/>
        <end position="383"/>
    </location>
</feature>
<keyword evidence="2" id="KW-0472">Membrane</keyword>
<evidence type="ECO:0008006" key="5">
    <source>
        <dbReference type="Google" id="ProtNLM"/>
    </source>
</evidence>
<feature type="transmembrane region" description="Helical" evidence="2">
    <location>
        <begin position="270"/>
        <end position="289"/>
    </location>
</feature>
<dbReference type="EMBL" id="JAVREO010000002">
    <property type="protein sequence ID" value="MDT0265478.1"/>
    <property type="molecule type" value="Genomic_DNA"/>
</dbReference>
<feature type="transmembrane region" description="Helical" evidence="2">
    <location>
        <begin position="238"/>
        <end position="258"/>
    </location>
</feature>
<keyword evidence="4" id="KW-1185">Reference proteome</keyword>
<gene>
    <name evidence="3" type="ORF">RM844_04130</name>
</gene>
<proteinExistence type="predicted"/>
<accession>A0ABU2JMK3</accession>
<protein>
    <recommendedName>
        <fullName evidence="5">Integral membrane protein</fullName>
    </recommendedName>
</protein>
<evidence type="ECO:0000256" key="2">
    <source>
        <dbReference type="SAM" id="Phobius"/>
    </source>
</evidence>